<dbReference type="PANTHER" id="PTHR43827:SF14">
    <property type="entry name" value="NADP-DEPENDENT OXIDOREDUCTASE DOMAIN-CONTAINING PROTEIN"/>
    <property type="match status" value="1"/>
</dbReference>
<reference evidence="5" key="2">
    <citation type="submission" date="2017-02" db="UniProtKB">
        <authorList>
            <consortium name="WormBaseParasite"/>
        </authorList>
    </citation>
    <scope>IDENTIFICATION</scope>
</reference>
<evidence type="ECO:0000256" key="1">
    <source>
        <dbReference type="PIRSR" id="PIRSR000097-2"/>
    </source>
</evidence>
<accession>A0A0K0DG68</accession>
<evidence type="ECO:0000313" key="4">
    <source>
        <dbReference type="Proteomes" id="UP000035642"/>
    </source>
</evidence>
<feature type="domain" description="NADP-dependent oxidoreductase" evidence="3">
    <location>
        <begin position="163"/>
        <end position="229"/>
    </location>
</feature>
<reference evidence="4" key="1">
    <citation type="submission" date="2012-09" db="EMBL/GenBank/DDBJ databases">
        <authorList>
            <person name="Martin A.A."/>
        </authorList>
    </citation>
    <scope>NUCLEOTIDE SEQUENCE</scope>
</reference>
<dbReference type="GO" id="GO:0016616">
    <property type="term" value="F:oxidoreductase activity, acting on the CH-OH group of donors, NAD or NADP as acceptor"/>
    <property type="evidence" value="ECO:0007669"/>
    <property type="project" value="UniProtKB-ARBA"/>
</dbReference>
<proteinExistence type="predicted"/>
<dbReference type="SUPFAM" id="SSF51430">
    <property type="entry name" value="NAD(P)-linked oxidoreductase"/>
    <property type="match status" value="1"/>
</dbReference>
<dbReference type="InterPro" id="IPR020471">
    <property type="entry name" value="AKR"/>
</dbReference>
<dbReference type="PRINTS" id="PR00069">
    <property type="entry name" value="ALDKETRDTASE"/>
</dbReference>
<dbReference type="InterPro" id="IPR018170">
    <property type="entry name" value="Aldo/ket_reductase_CS"/>
</dbReference>
<keyword evidence="4" id="KW-1185">Reference proteome</keyword>
<feature type="binding site" evidence="1">
    <location>
        <position position="70"/>
    </location>
    <ligand>
        <name>substrate</name>
    </ligand>
</feature>
<evidence type="ECO:0000313" key="5">
    <source>
        <dbReference type="WBParaSite" id="ACAC_0001003501-mRNA-1"/>
    </source>
</evidence>
<organism evidence="4 5">
    <name type="scientific">Angiostrongylus cantonensis</name>
    <name type="common">Rat lungworm</name>
    <dbReference type="NCBI Taxonomy" id="6313"/>
    <lineage>
        <taxon>Eukaryota</taxon>
        <taxon>Metazoa</taxon>
        <taxon>Ecdysozoa</taxon>
        <taxon>Nematoda</taxon>
        <taxon>Chromadorea</taxon>
        <taxon>Rhabditida</taxon>
        <taxon>Rhabditina</taxon>
        <taxon>Rhabditomorpha</taxon>
        <taxon>Strongyloidea</taxon>
        <taxon>Metastrongylidae</taxon>
        <taxon>Angiostrongylus</taxon>
    </lineage>
</organism>
<dbReference type="Gene3D" id="3.20.20.100">
    <property type="entry name" value="NADP-dependent oxidoreductase domain"/>
    <property type="match status" value="1"/>
</dbReference>
<dbReference type="PIRSF" id="PIRSF000097">
    <property type="entry name" value="AKR"/>
    <property type="match status" value="1"/>
</dbReference>
<feature type="site" description="Lowers pKa of active site Tyr" evidence="2">
    <location>
        <position position="37"/>
    </location>
</feature>
<dbReference type="Proteomes" id="UP000035642">
    <property type="component" value="Unassembled WGS sequence"/>
</dbReference>
<dbReference type="STRING" id="6313.A0A0K0DG68"/>
<sequence length="253" mass="28264">MTVPTVELSSGYEMPLLGLGTWQSKPGEREDVFITSKVWNTFHSATACKKHVVEILDQLQLEYIDLMLIHWPFGFEEGGDPFPKIPGTDKTKPSSEDYVTTWKVLEDFVKEGKIRSIGISNFNHKQIERLIANSTVKPSVLQVLTASLGNPGSAYFRKPGDPNVLTDPVVTKIAAAHGKTPAQVALRWAVQQNVIVIPKSTSEKRIKENAAVFDFQLTEAEMMEIDGLDRGWRIVDLSASCSDHPHFPLLEEY</sequence>
<dbReference type="Pfam" id="PF00248">
    <property type="entry name" value="Aldo_ket_red"/>
    <property type="match status" value="2"/>
</dbReference>
<dbReference type="PROSITE" id="PS00063">
    <property type="entry name" value="ALDOKETO_REDUCTASE_3"/>
    <property type="match status" value="1"/>
</dbReference>
<dbReference type="WBParaSite" id="ACAC_0001003501-mRNA-1">
    <property type="protein sequence ID" value="ACAC_0001003501-mRNA-1"/>
    <property type="gene ID" value="ACAC_0001003501"/>
</dbReference>
<dbReference type="PANTHER" id="PTHR43827">
    <property type="entry name" value="2,5-DIKETO-D-GLUCONIC ACID REDUCTASE"/>
    <property type="match status" value="1"/>
</dbReference>
<name>A0A0K0DG68_ANGCA</name>
<dbReference type="PROSITE" id="PS00062">
    <property type="entry name" value="ALDOKETO_REDUCTASE_2"/>
    <property type="match status" value="1"/>
</dbReference>
<evidence type="ECO:0000256" key="2">
    <source>
        <dbReference type="PIRSR" id="PIRSR000097-3"/>
    </source>
</evidence>
<dbReference type="InterPro" id="IPR023210">
    <property type="entry name" value="NADP_OxRdtase_dom"/>
</dbReference>
<dbReference type="InterPro" id="IPR036812">
    <property type="entry name" value="NAD(P)_OxRdtase_dom_sf"/>
</dbReference>
<protein>
    <submittedName>
        <fullName evidence="5">Aldo_ket_red domain-containing protein</fullName>
    </submittedName>
</protein>
<evidence type="ECO:0000259" key="3">
    <source>
        <dbReference type="Pfam" id="PF00248"/>
    </source>
</evidence>
<feature type="domain" description="NADP-dependent oxidoreductase" evidence="3">
    <location>
        <begin position="20"/>
        <end position="144"/>
    </location>
</feature>
<dbReference type="AlphaFoldDB" id="A0A0K0DG68"/>